<dbReference type="AlphaFoldDB" id="A0A9P5Z793"/>
<name>A0A9P5Z793_9AGAR</name>
<evidence type="ECO:0000313" key="2">
    <source>
        <dbReference type="Proteomes" id="UP000807469"/>
    </source>
</evidence>
<keyword evidence="2" id="KW-1185">Reference proteome</keyword>
<comment type="caution">
    <text evidence="1">The sequence shown here is derived from an EMBL/GenBank/DDBJ whole genome shotgun (WGS) entry which is preliminary data.</text>
</comment>
<accession>A0A9P5Z793</accession>
<reference evidence="1" key="1">
    <citation type="submission" date="2020-11" db="EMBL/GenBank/DDBJ databases">
        <authorList>
            <consortium name="DOE Joint Genome Institute"/>
            <person name="Ahrendt S."/>
            <person name="Riley R."/>
            <person name="Andreopoulos W."/>
            <person name="Labutti K."/>
            <person name="Pangilinan J."/>
            <person name="Ruiz-Duenas F.J."/>
            <person name="Barrasa J.M."/>
            <person name="Sanchez-Garcia M."/>
            <person name="Camarero S."/>
            <person name="Miyauchi S."/>
            <person name="Serrano A."/>
            <person name="Linde D."/>
            <person name="Babiker R."/>
            <person name="Drula E."/>
            <person name="Ayuso-Fernandez I."/>
            <person name="Pacheco R."/>
            <person name="Padilla G."/>
            <person name="Ferreira P."/>
            <person name="Barriuso J."/>
            <person name="Kellner H."/>
            <person name="Castanera R."/>
            <person name="Alfaro M."/>
            <person name="Ramirez L."/>
            <person name="Pisabarro A.G."/>
            <person name="Kuo A."/>
            <person name="Tritt A."/>
            <person name="Lipzen A."/>
            <person name="He G."/>
            <person name="Yan M."/>
            <person name="Ng V."/>
            <person name="Cullen D."/>
            <person name="Martin F."/>
            <person name="Rosso M.-N."/>
            <person name="Henrissat B."/>
            <person name="Hibbett D."/>
            <person name="Martinez A.T."/>
            <person name="Grigoriev I.V."/>
        </authorList>
    </citation>
    <scope>NUCLEOTIDE SEQUENCE</scope>
    <source>
        <strain evidence="1">CIRM-BRFM 674</strain>
    </source>
</reference>
<gene>
    <name evidence="1" type="ORF">BDN70DRAFT_892239</name>
</gene>
<protein>
    <submittedName>
        <fullName evidence="1">Uncharacterized protein</fullName>
    </submittedName>
</protein>
<dbReference type="EMBL" id="MU155160">
    <property type="protein sequence ID" value="KAF9482907.1"/>
    <property type="molecule type" value="Genomic_DNA"/>
</dbReference>
<organism evidence="1 2">
    <name type="scientific">Pholiota conissans</name>
    <dbReference type="NCBI Taxonomy" id="109636"/>
    <lineage>
        <taxon>Eukaryota</taxon>
        <taxon>Fungi</taxon>
        <taxon>Dikarya</taxon>
        <taxon>Basidiomycota</taxon>
        <taxon>Agaricomycotina</taxon>
        <taxon>Agaricomycetes</taxon>
        <taxon>Agaricomycetidae</taxon>
        <taxon>Agaricales</taxon>
        <taxon>Agaricineae</taxon>
        <taxon>Strophariaceae</taxon>
        <taxon>Pholiota</taxon>
    </lineage>
</organism>
<proteinExistence type="predicted"/>
<sequence>MPDSNERDLSFDCVVTIIYTLEVCRNGNWENLVEGRECRSTNDAIGYRCSWREVEMGGDEGWEEMGDGRRRRLGGKNEGWYEICGRRRRIRGESVYICLRPAWNEDELGTFVSEEEYGMMRSVALDGWGEECTLAVVAGGRGTYDRILRHWTGIIDGIDECGGSAAYLDISGGSHVVVGGMESNTGAVAASRIEVGMDDGRSLVWMGPQHGVLGKRKPNPMKNQRCAAEFQVTIM</sequence>
<dbReference type="Proteomes" id="UP000807469">
    <property type="component" value="Unassembled WGS sequence"/>
</dbReference>
<evidence type="ECO:0000313" key="1">
    <source>
        <dbReference type="EMBL" id="KAF9482907.1"/>
    </source>
</evidence>